<reference evidence="1 2" key="1">
    <citation type="journal article" date="2016" name="Nat. Commun.">
        <title>Thousands of microbial genomes shed light on interconnected biogeochemical processes in an aquifer system.</title>
        <authorList>
            <person name="Anantharaman K."/>
            <person name="Brown C.T."/>
            <person name="Hug L.A."/>
            <person name="Sharon I."/>
            <person name="Castelle C.J."/>
            <person name="Probst A.J."/>
            <person name="Thomas B.C."/>
            <person name="Singh A."/>
            <person name="Wilkins M.J."/>
            <person name="Karaoz U."/>
            <person name="Brodie E.L."/>
            <person name="Williams K.H."/>
            <person name="Hubbard S.S."/>
            <person name="Banfield J.F."/>
        </authorList>
    </citation>
    <scope>NUCLEOTIDE SEQUENCE [LARGE SCALE GENOMIC DNA]</scope>
</reference>
<accession>A0A1G1WGS7</accession>
<dbReference type="AlphaFoldDB" id="A0A1G1WGS7"/>
<dbReference type="EMBL" id="MHCS01000008">
    <property type="protein sequence ID" value="OGY26905.1"/>
    <property type="molecule type" value="Genomic_DNA"/>
</dbReference>
<proteinExistence type="predicted"/>
<name>A0A1G1WGS7_9BACT</name>
<evidence type="ECO:0000313" key="1">
    <source>
        <dbReference type="EMBL" id="OGY26905.1"/>
    </source>
</evidence>
<gene>
    <name evidence="1" type="ORF">A2Z11_01890</name>
</gene>
<sequence length="127" mass="15223">MWRRVIQIFRQMVRRFRRRGERTAKLYFLPQTDQEWVAQYIDTDGPEPVIKDENVPVWAVLLEYFRKGGNWDFVRESTSLHRVQIRAVEAYLRLNPAEFRPYFQRSLKRDLDQSSSSSVFPLAPKSS</sequence>
<comment type="caution">
    <text evidence="1">The sequence shown here is derived from an EMBL/GenBank/DDBJ whole genome shotgun (WGS) entry which is preliminary data.</text>
</comment>
<dbReference type="InterPro" id="IPR036388">
    <property type="entry name" value="WH-like_DNA-bd_sf"/>
</dbReference>
<organism evidence="1 2">
    <name type="scientific">Candidatus Woykebacteria bacterium RBG_16_43_9</name>
    <dbReference type="NCBI Taxonomy" id="1802596"/>
    <lineage>
        <taxon>Bacteria</taxon>
        <taxon>Candidatus Woykeibacteriota</taxon>
    </lineage>
</organism>
<evidence type="ECO:0000313" key="2">
    <source>
        <dbReference type="Proteomes" id="UP000176389"/>
    </source>
</evidence>
<protein>
    <submittedName>
        <fullName evidence="1">Uncharacterized protein</fullName>
    </submittedName>
</protein>
<dbReference type="Gene3D" id="1.10.10.10">
    <property type="entry name" value="Winged helix-like DNA-binding domain superfamily/Winged helix DNA-binding domain"/>
    <property type="match status" value="1"/>
</dbReference>
<dbReference type="Proteomes" id="UP000176389">
    <property type="component" value="Unassembled WGS sequence"/>
</dbReference>